<dbReference type="EMBL" id="BSOH01000006">
    <property type="protein sequence ID" value="GLR16547.1"/>
    <property type="molecule type" value="Genomic_DNA"/>
</dbReference>
<dbReference type="AlphaFoldDB" id="A0AA37SMK1"/>
<dbReference type="SUPFAM" id="SSF75005">
    <property type="entry name" value="Arabinanase/levansucrase/invertase"/>
    <property type="match status" value="1"/>
</dbReference>
<accession>A0AA37SMK1</accession>
<evidence type="ECO:0000313" key="2">
    <source>
        <dbReference type="Proteomes" id="UP001156666"/>
    </source>
</evidence>
<keyword evidence="2" id="KW-1185">Reference proteome</keyword>
<dbReference type="CDD" id="cd08994">
    <property type="entry name" value="GH43_62_32_68_117_130-like"/>
    <property type="match status" value="1"/>
</dbReference>
<gene>
    <name evidence="1" type="ORF">GCM10007940_11620</name>
</gene>
<comment type="caution">
    <text evidence="1">The sequence shown here is derived from an EMBL/GenBank/DDBJ whole genome shotgun (WGS) entry which is preliminary data.</text>
</comment>
<proteinExistence type="predicted"/>
<dbReference type="Gene3D" id="2.115.10.20">
    <property type="entry name" value="Glycosyl hydrolase domain, family 43"/>
    <property type="match status" value="1"/>
</dbReference>
<dbReference type="Proteomes" id="UP001156666">
    <property type="component" value="Unassembled WGS sequence"/>
</dbReference>
<organism evidence="1 2">
    <name type="scientific">Portibacter lacus</name>
    <dbReference type="NCBI Taxonomy" id="1099794"/>
    <lineage>
        <taxon>Bacteria</taxon>
        <taxon>Pseudomonadati</taxon>
        <taxon>Bacteroidota</taxon>
        <taxon>Saprospiria</taxon>
        <taxon>Saprospirales</taxon>
        <taxon>Haliscomenobacteraceae</taxon>
        <taxon>Portibacter</taxon>
    </lineage>
</organism>
<protein>
    <submittedName>
        <fullName evidence="1">Sucrase</fullName>
    </submittedName>
</protein>
<evidence type="ECO:0000313" key="1">
    <source>
        <dbReference type="EMBL" id="GLR16547.1"/>
    </source>
</evidence>
<dbReference type="InterPro" id="IPR023296">
    <property type="entry name" value="Glyco_hydro_beta-prop_sf"/>
</dbReference>
<reference evidence="1" key="1">
    <citation type="journal article" date="2014" name="Int. J. Syst. Evol. Microbiol.">
        <title>Complete genome sequence of Corynebacterium casei LMG S-19264T (=DSM 44701T), isolated from a smear-ripened cheese.</title>
        <authorList>
            <consortium name="US DOE Joint Genome Institute (JGI-PGF)"/>
            <person name="Walter F."/>
            <person name="Albersmeier A."/>
            <person name="Kalinowski J."/>
            <person name="Ruckert C."/>
        </authorList>
    </citation>
    <scope>NUCLEOTIDE SEQUENCE</scope>
    <source>
        <strain evidence="1">NBRC 108769</strain>
    </source>
</reference>
<name>A0AA37SMK1_9BACT</name>
<sequence length="322" mass="37180">MISDKIQAVIQDNIFKTEGYYNWGASIIKDENGKYHNFYARWKREYRFFGWLTYSEVAHAVSDSPSGPWEYVETVLEGRRNGKWDAITAHNPKIKHFDGKYYLYYISTNMGEKNYTEDDLIEISETGYNHPDWKILRPNQRTGVAVSESLNGPWERMDEPLIEPSGPITTLTVNPAIDKGKDSKYYLIVKGDKPNETKFIRNQAVAIADHPAGPFVIQEKPVIDYLDTEDMSVWYDENRERFYGVFHAHSFIGMITSENGTDWEKAANYKLTEKKILLEDGTYLIPNRMERPFVLQADGEPKVLVVAVKKGDDSYSVYIPLN</sequence>
<reference evidence="1" key="2">
    <citation type="submission" date="2023-01" db="EMBL/GenBank/DDBJ databases">
        <title>Draft genome sequence of Portibacter lacus strain NBRC 108769.</title>
        <authorList>
            <person name="Sun Q."/>
            <person name="Mori K."/>
        </authorList>
    </citation>
    <scope>NUCLEOTIDE SEQUENCE</scope>
    <source>
        <strain evidence="1">NBRC 108769</strain>
    </source>
</reference>